<feature type="region of interest" description="Disordered" evidence="2">
    <location>
        <begin position="112"/>
        <end position="143"/>
    </location>
</feature>
<feature type="chain" id="PRO_5043038354" evidence="3">
    <location>
        <begin position="20"/>
        <end position="143"/>
    </location>
</feature>
<sequence>MKSIFMVIGLLAVCAIALAETEKKELTENGLDILNKLQALKQQEDDALASLEDEAEKTLISTILDKEEDEADKIEKIDDSTRVKRRARGRGRRLARVRAARRRFYRRLRRNQRRAARKRIAHARRHRQNQRRAAAKLRNIKKN</sequence>
<evidence type="ECO:0000256" key="2">
    <source>
        <dbReference type="SAM" id="MobiDB-lite"/>
    </source>
</evidence>
<protein>
    <submittedName>
        <fullName evidence="4">Uncharacterized protein</fullName>
    </submittedName>
</protein>
<proteinExistence type="predicted"/>
<evidence type="ECO:0000313" key="5">
    <source>
        <dbReference type="Proteomes" id="UP001331761"/>
    </source>
</evidence>
<keyword evidence="5" id="KW-1185">Reference proteome</keyword>
<name>A0AAN8FF96_TRICO</name>
<evidence type="ECO:0000313" key="4">
    <source>
        <dbReference type="EMBL" id="KAK5978666.1"/>
    </source>
</evidence>
<evidence type="ECO:0000256" key="1">
    <source>
        <dbReference type="SAM" id="Coils"/>
    </source>
</evidence>
<accession>A0AAN8FF96</accession>
<keyword evidence="1" id="KW-0175">Coiled coil</keyword>
<dbReference type="Proteomes" id="UP001331761">
    <property type="component" value="Unassembled WGS sequence"/>
</dbReference>
<evidence type="ECO:0000256" key="3">
    <source>
        <dbReference type="SAM" id="SignalP"/>
    </source>
</evidence>
<comment type="caution">
    <text evidence="4">The sequence shown here is derived from an EMBL/GenBank/DDBJ whole genome shotgun (WGS) entry which is preliminary data.</text>
</comment>
<dbReference type="EMBL" id="WIXE01009166">
    <property type="protein sequence ID" value="KAK5978666.1"/>
    <property type="molecule type" value="Genomic_DNA"/>
</dbReference>
<feature type="coiled-coil region" evidence="1">
    <location>
        <begin position="23"/>
        <end position="57"/>
    </location>
</feature>
<reference evidence="4 5" key="1">
    <citation type="submission" date="2019-10" db="EMBL/GenBank/DDBJ databases">
        <title>Assembly and Annotation for the nematode Trichostrongylus colubriformis.</title>
        <authorList>
            <person name="Martin J."/>
        </authorList>
    </citation>
    <scope>NUCLEOTIDE SEQUENCE [LARGE SCALE GENOMIC DNA]</scope>
    <source>
        <strain evidence="4">G859</strain>
        <tissue evidence="4">Whole worm</tissue>
    </source>
</reference>
<gene>
    <name evidence="4" type="ORF">GCK32_005131</name>
</gene>
<organism evidence="4 5">
    <name type="scientific">Trichostrongylus colubriformis</name>
    <name type="common">Black scour worm</name>
    <dbReference type="NCBI Taxonomy" id="6319"/>
    <lineage>
        <taxon>Eukaryota</taxon>
        <taxon>Metazoa</taxon>
        <taxon>Ecdysozoa</taxon>
        <taxon>Nematoda</taxon>
        <taxon>Chromadorea</taxon>
        <taxon>Rhabditida</taxon>
        <taxon>Rhabditina</taxon>
        <taxon>Rhabditomorpha</taxon>
        <taxon>Strongyloidea</taxon>
        <taxon>Trichostrongylidae</taxon>
        <taxon>Trichostrongylus</taxon>
    </lineage>
</organism>
<keyword evidence="3" id="KW-0732">Signal</keyword>
<dbReference type="AlphaFoldDB" id="A0AAN8FF96"/>
<feature type="signal peptide" evidence="3">
    <location>
        <begin position="1"/>
        <end position="19"/>
    </location>
</feature>